<protein>
    <submittedName>
        <fullName evidence="1">Uncharacterized protein</fullName>
    </submittedName>
</protein>
<reference evidence="1" key="1">
    <citation type="journal article" date="2014" name="Front. Microbiol.">
        <title>High frequency of phylogenetically diverse reductive dehalogenase-homologous genes in deep subseafloor sedimentary metagenomes.</title>
        <authorList>
            <person name="Kawai M."/>
            <person name="Futagami T."/>
            <person name="Toyoda A."/>
            <person name="Takaki Y."/>
            <person name="Nishi S."/>
            <person name="Hori S."/>
            <person name="Arai W."/>
            <person name="Tsubouchi T."/>
            <person name="Morono Y."/>
            <person name="Uchiyama I."/>
            <person name="Ito T."/>
            <person name="Fujiyama A."/>
            <person name="Inagaki F."/>
            <person name="Takami H."/>
        </authorList>
    </citation>
    <scope>NUCLEOTIDE SEQUENCE</scope>
    <source>
        <strain evidence="1">Expedition CK06-06</strain>
    </source>
</reference>
<dbReference type="EMBL" id="BARV01001016">
    <property type="protein sequence ID" value="GAH91096.1"/>
    <property type="molecule type" value="Genomic_DNA"/>
</dbReference>
<dbReference type="AlphaFoldDB" id="X1J8T2"/>
<name>X1J8T2_9ZZZZ</name>
<proteinExistence type="predicted"/>
<sequence length="51" mass="5065">MPNFSIAVEVPLAGVVANAFAGSAFEFVSRPSRVAIAATVVAAGIDDVTGT</sequence>
<evidence type="ECO:0000313" key="1">
    <source>
        <dbReference type="EMBL" id="GAH91096.1"/>
    </source>
</evidence>
<accession>X1J8T2</accession>
<feature type="non-terminal residue" evidence="1">
    <location>
        <position position="51"/>
    </location>
</feature>
<gene>
    <name evidence="1" type="ORF">S06H3_03208</name>
</gene>
<comment type="caution">
    <text evidence="1">The sequence shown here is derived from an EMBL/GenBank/DDBJ whole genome shotgun (WGS) entry which is preliminary data.</text>
</comment>
<organism evidence="1">
    <name type="scientific">marine sediment metagenome</name>
    <dbReference type="NCBI Taxonomy" id="412755"/>
    <lineage>
        <taxon>unclassified sequences</taxon>
        <taxon>metagenomes</taxon>
        <taxon>ecological metagenomes</taxon>
    </lineage>
</organism>